<proteinExistence type="predicted"/>
<dbReference type="EMBL" id="JACOGG010000002">
    <property type="protein sequence ID" value="MBC3934321.1"/>
    <property type="molecule type" value="Genomic_DNA"/>
</dbReference>
<dbReference type="Proteomes" id="UP000612361">
    <property type="component" value="Unassembled WGS sequence"/>
</dbReference>
<organism evidence="1 2">
    <name type="scientific">Undibacterium rugosum</name>
    <dbReference type="NCBI Taxonomy" id="2762291"/>
    <lineage>
        <taxon>Bacteria</taxon>
        <taxon>Pseudomonadati</taxon>
        <taxon>Pseudomonadota</taxon>
        <taxon>Betaproteobacteria</taxon>
        <taxon>Burkholderiales</taxon>
        <taxon>Oxalobacteraceae</taxon>
        <taxon>Undibacterium</taxon>
    </lineage>
</organism>
<gene>
    <name evidence="1" type="ORF">H8K47_02995</name>
</gene>
<evidence type="ECO:0000313" key="1">
    <source>
        <dbReference type="EMBL" id="MBC3934321.1"/>
    </source>
</evidence>
<reference evidence="1" key="1">
    <citation type="submission" date="2020-08" db="EMBL/GenBank/DDBJ databases">
        <title>Novel species isolated from subtropical streams in China.</title>
        <authorList>
            <person name="Lu H."/>
        </authorList>
    </citation>
    <scope>NUCLEOTIDE SEQUENCE</scope>
    <source>
        <strain evidence="1">CY7W</strain>
    </source>
</reference>
<sequence length="158" mass="17625">MANRWAHEEFTFISDRHWEKIPNQSDDGRLQLFCPETGTSLALSMEAMDIPKNKIESVAKSLMEARKFAHVRGIQDMMQSNEVPDLQFVEEHIGPNAGGNGYEVVYEGSLPGKNFFGFLGFVSQRKIVNLIVVTPFSYAKGHAGMFREVAGGFSVVLP</sequence>
<accession>A0A923HYI3</accession>
<keyword evidence="2" id="KW-1185">Reference proteome</keyword>
<evidence type="ECO:0000313" key="2">
    <source>
        <dbReference type="Proteomes" id="UP000612361"/>
    </source>
</evidence>
<dbReference type="AlphaFoldDB" id="A0A923HYI3"/>
<dbReference type="RefSeq" id="WP_186879938.1">
    <property type="nucleotide sequence ID" value="NZ_JACOGG010000002.1"/>
</dbReference>
<name>A0A923HYI3_9BURK</name>
<comment type="caution">
    <text evidence="1">The sequence shown here is derived from an EMBL/GenBank/DDBJ whole genome shotgun (WGS) entry which is preliminary data.</text>
</comment>
<protein>
    <submittedName>
        <fullName evidence="1">Uncharacterized protein</fullName>
    </submittedName>
</protein>